<organism evidence="1 2">
    <name type="scientific">Actinophytocola xinjiangensis</name>
    <dbReference type="NCBI Taxonomy" id="485602"/>
    <lineage>
        <taxon>Bacteria</taxon>
        <taxon>Bacillati</taxon>
        <taxon>Actinomycetota</taxon>
        <taxon>Actinomycetes</taxon>
        <taxon>Pseudonocardiales</taxon>
        <taxon>Pseudonocardiaceae</taxon>
    </lineage>
</organism>
<gene>
    <name evidence="1" type="ORF">BLA60_37775</name>
</gene>
<dbReference type="AlphaFoldDB" id="A0A7Z1AU37"/>
<evidence type="ECO:0000313" key="1">
    <source>
        <dbReference type="EMBL" id="OLF05131.1"/>
    </source>
</evidence>
<evidence type="ECO:0000313" key="2">
    <source>
        <dbReference type="Proteomes" id="UP000185696"/>
    </source>
</evidence>
<name>A0A7Z1AU37_9PSEU</name>
<sequence>MGNVGKLYADHVTDSDLRLLSSALGVPPTEVRRDPECLPTLLADPRVFEAVLGERALAKGRMAEVSPFLLFAVMVRRAEQELAFMTHVDERTGLRQRVPVFDTPQLVEFLADPVRVLFLVELLASFTRVASGRYRVQTGRGPRWRRFSELDPVRLAGLVDAVSEAERPGIYRRLGDVALFLTGVYPDYTAGERALSTVDATRLVRAAGVDQSLASAPSLELFEYLGARWYQTAWQLTQIRTERLAVITEVAQRFRSARRVLNHLADRYLFPTGPAGV</sequence>
<dbReference type="EMBL" id="MSIF01000033">
    <property type="protein sequence ID" value="OLF05131.1"/>
    <property type="molecule type" value="Genomic_DNA"/>
</dbReference>
<protein>
    <submittedName>
        <fullName evidence="1">Uncharacterized protein</fullName>
    </submittedName>
</protein>
<keyword evidence="2" id="KW-1185">Reference proteome</keyword>
<accession>A0A7Z1AU37</accession>
<proteinExistence type="predicted"/>
<comment type="caution">
    <text evidence="1">The sequence shown here is derived from an EMBL/GenBank/DDBJ whole genome shotgun (WGS) entry which is preliminary data.</text>
</comment>
<reference evidence="1 2" key="1">
    <citation type="submission" date="2016-12" db="EMBL/GenBank/DDBJ databases">
        <title>The draft genome sequence of Actinophytocola xinjiangensis.</title>
        <authorList>
            <person name="Wang W."/>
            <person name="Yuan L."/>
        </authorList>
    </citation>
    <scope>NUCLEOTIDE SEQUENCE [LARGE SCALE GENOMIC DNA]</scope>
    <source>
        <strain evidence="1 2">CGMCC 4.4663</strain>
    </source>
</reference>
<dbReference type="Proteomes" id="UP000185696">
    <property type="component" value="Unassembled WGS sequence"/>
</dbReference>